<dbReference type="InterPro" id="IPR020568">
    <property type="entry name" value="Ribosomal_Su5_D2-typ_SF"/>
</dbReference>
<dbReference type="FunFam" id="3.40.50.11260:FF:000004">
    <property type="entry name" value="Heat shock protein 75 mitochondrial"/>
    <property type="match status" value="1"/>
</dbReference>
<dbReference type="SUPFAM" id="SSF110942">
    <property type="entry name" value="HSP90 C-terminal domain"/>
    <property type="match status" value="1"/>
</dbReference>
<feature type="chain" id="PRO_5032921010" evidence="9">
    <location>
        <begin position="18"/>
        <end position="773"/>
    </location>
</feature>
<dbReference type="SUPFAM" id="SSF55874">
    <property type="entry name" value="ATPase domain of HSP90 chaperone/DNA topoisomerase II/histidine kinase"/>
    <property type="match status" value="1"/>
</dbReference>
<reference evidence="10" key="1">
    <citation type="submission" date="2020-02" db="EMBL/GenBank/DDBJ databases">
        <title>Relaxed selection underlies rapid genomic changes in the transitions from sociality to social parasitism in ants.</title>
        <authorList>
            <person name="Bi X."/>
        </authorList>
    </citation>
    <scope>NUCLEOTIDE SEQUENCE</scope>
    <source>
        <strain evidence="10">BGI-DK2013a</strain>
        <tissue evidence="10">Whole body</tissue>
    </source>
</reference>
<evidence type="ECO:0000256" key="5">
    <source>
        <dbReference type="ARBA" id="ARBA00022946"/>
    </source>
</evidence>
<evidence type="ECO:0000313" key="10">
    <source>
        <dbReference type="EMBL" id="KAG5316778.1"/>
    </source>
</evidence>
<dbReference type="Gene3D" id="3.30.230.80">
    <property type="match status" value="1"/>
</dbReference>
<evidence type="ECO:0000256" key="3">
    <source>
        <dbReference type="ARBA" id="ARBA00022741"/>
    </source>
</evidence>
<evidence type="ECO:0000256" key="4">
    <source>
        <dbReference type="ARBA" id="ARBA00022840"/>
    </source>
</evidence>
<comment type="similarity">
    <text evidence="2">Belongs to the heat shock protein 90 family.</text>
</comment>
<comment type="caution">
    <text evidence="10">The sequence shown here is derived from an EMBL/GenBank/DDBJ whole genome shotgun (WGS) entry which is preliminary data.</text>
</comment>
<feature type="binding site" evidence="8">
    <location>
        <begin position="246"/>
        <end position="251"/>
    </location>
    <ligand>
        <name>ATP</name>
        <dbReference type="ChEBI" id="CHEBI:30616"/>
    </ligand>
</feature>
<dbReference type="CDD" id="cd16927">
    <property type="entry name" value="HATPase_Hsp90-like"/>
    <property type="match status" value="1"/>
</dbReference>
<dbReference type="FunFam" id="3.30.230.80:FF:000004">
    <property type="entry name" value="Heat shock protein 75 kDa"/>
    <property type="match status" value="1"/>
</dbReference>
<dbReference type="EMBL" id="JAANHZ010000015">
    <property type="protein sequence ID" value="KAG5316778.1"/>
    <property type="molecule type" value="Genomic_DNA"/>
</dbReference>
<dbReference type="Gene3D" id="1.20.120.790">
    <property type="entry name" value="Heat shock protein 90, C-terminal domain"/>
    <property type="match status" value="1"/>
</dbReference>
<gene>
    <name evidence="10" type="primary">Trap1</name>
    <name evidence="10" type="ORF">G6Z75_0004463</name>
</gene>
<feature type="non-terminal residue" evidence="10">
    <location>
        <position position="1"/>
    </location>
</feature>
<proteinExistence type="inferred from homology"/>
<keyword evidence="6" id="KW-0496">Mitochondrion</keyword>
<dbReference type="PROSITE" id="PS51450">
    <property type="entry name" value="LRR"/>
    <property type="match status" value="1"/>
</dbReference>
<feature type="non-terminal residue" evidence="10">
    <location>
        <position position="773"/>
    </location>
</feature>
<keyword evidence="3 8" id="KW-0547">Nucleotide-binding</keyword>
<feature type="binding site" evidence="8">
    <location>
        <position position="216"/>
    </location>
    <ligand>
        <name>ATP</name>
        <dbReference type="ChEBI" id="CHEBI:30616"/>
    </ligand>
</feature>
<dbReference type="GO" id="GO:0051082">
    <property type="term" value="F:unfolded protein binding"/>
    <property type="evidence" value="ECO:0007669"/>
    <property type="project" value="InterPro"/>
</dbReference>
<feature type="binding site" evidence="8">
    <location>
        <position position="297"/>
    </location>
    <ligand>
        <name>ATP</name>
        <dbReference type="ChEBI" id="CHEBI:30616"/>
    </ligand>
</feature>
<dbReference type="InterPro" id="IPR037196">
    <property type="entry name" value="HSP90_C"/>
</dbReference>
<feature type="binding site" evidence="8">
    <location>
        <begin position="223"/>
        <end position="224"/>
    </location>
    <ligand>
        <name>ATP</name>
        <dbReference type="ChEBI" id="CHEBI:30616"/>
    </ligand>
</feature>
<feature type="binding site" evidence="8">
    <location>
        <position position="159"/>
    </location>
    <ligand>
        <name>ATP</name>
        <dbReference type="ChEBI" id="CHEBI:30616"/>
    </ligand>
</feature>
<dbReference type="GO" id="GO:0140662">
    <property type="term" value="F:ATP-dependent protein folding chaperone"/>
    <property type="evidence" value="ECO:0007669"/>
    <property type="project" value="InterPro"/>
</dbReference>
<dbReference type="FunFam" id="1.20.120.790:FF:000004">
    <property type="entry name" value="Heat shock protein 75 kDa"/>
    <property type="match status" value="1"/>
</dbReference>
<name>A0A836F310_9HYME</name>
<keyword evidence="4 8" id="KW-0067">ATP-binding</keyword>
<dbReference type="Pfam" id="PF00183">
    <property type="entry name" value="HSP90"/>
    <property type="match status" value="1"/>
</dbReference>
<evidence type="ECO:0000256" key="6">
    <source>
        <dbReference type="ARBA" id="ARBA00023128"/>
    </source>
</evidence>
<protein>
    <submittedName>
        <fullName evidence="10">TRAP1 protein</fullName>
    </submittedName>
</protein>
<accession>A0A836F310</accession>
<keyword evidence="11" id="KW-1185">Reference proteome</keyword>
<feature type="signal peptide" evidence="9">
    <location>
        <begin position="1"/>
        <end position="17"/>
    </location>
</feature>
<evidence type="ECO:0000313" key="11">
    <source>
        <dbReference type="Proteomes" id="UP000667349"/>
    </source>
</evidence>
<evidence type="ECO:0000256" key="7">
    <source>
        <dbReference type="ARBA" id="ARBA00023186"/>
    </source>
</evidence>
<evidence type="ECO:0000256" key="2">
    <source>
        <dbReference type="ARBA" id="ARBA00008239"/>
    </source>
</evidence>
<dbReference type="InterPro" id="IPR001611">
    <property type="entry name" value="Leu-rich_rpt"/>
</dbReference>
<keyword evidence="5" id="KW-0809">Transit peptide</keyword>
<dbReference type="GO" id="GO:0005739">
    <property type="term" value="C:mitochondrion"/>
    <property type="evidence" value="ECO:0007669"/>
    <property type="project" value="UniProtKB-SubCell"/>
</dbReference>
<feature type="binding site" evidence="8">
    <location>
        <position position="476"/>
    </location>
    <ligand>
        <name>ATP</name>
        <dbReference type="ChEBI" id="CHEBI:30616"/>
    </ligand>
</feature>
<dbReference type="GO" id="GO:0070013">
    <property type="term" value="C:intracellular organelle lumen"/>
    <property type="evidence" value="ECO:0007669"/>
    <property type="project" value="UniProtKB-ARBA"/>
</dbReference>
<dbReference type="Pfam" id="PF13589">
    <property type="entry name" value="HATPase_c_3"/>
    <property type="match status" value="1"/>
</dbReference>
<dbReference type="PRINTS" id="PR00775">
    <property type="entry name" value="HEATSHOCK90"/>
</dbReference>
<organism evidence="10 11">
    <name type="scientific">Acromyrmex insinuator</name>
    <dbReference type="NCBI Taxonomy" id="230686"/>
    <lineage>
        <taxon>Eukaryota</taxon>
        <taxon>Metazoa</taxon>
        <taxon>Ecdysozoa</taxon>
        <taxon>Arthropoda</taxon>
        <taxon>Hexapoda</taxon>
        <taxon>Insecta</taxon>
        <taxon>Pterygota</taxon>
        <taxon>Neoptera</taxon>
        <taxon>Endopterygota</taxon>
        <taxon>Hymenoptera</taxon>
        <taxon>Apocrita</taxon>
        <taxon>Aculeata</taxon>
        <taxon>Formicoidea</taxon>
        <taxon>Formicidae</taxon>
        <taxon>Myrmicinae</taxon>
        <taxon>Acromyrmex</taxon>
    </lineage>
</organism>
<dbReference type="HAMAP" id="MF_00505">
    <property type="entry name" value="HSP90"/>
    <property type="match status" value="1"/>
</dbReference>
<dbReference type="AlphaFoldDB" id="A0A836F310"/>
<evidence type="ECO:0000256" key="1">
    <source>
        <dbReference type="ARBA" id="ARBA00004173"/>
    </source>
</evidence>
<dbReference type="SUPFAM" id="SSF54211">
    <property type="entry name" value="Ribosomal protein S5 domain 2-like"/>
    <property type="match status" value="1"/>
</dbReference>
<evidence type="ECO:0000256" key="9">
    <source>
        <dbReference type="SAM" id="SignalP"/>
    </source>
</evidence>
<sequence>MATYIIIFSLAIRNVCAIAYNLSFFPPCRSDVVYIVQTLQLRLYSDIQCIYLKMAAAFRIKHAFRLGRSLSRLLNRNLQEKSVYSQCQRLSVSYNYARHLSSQPEVQTTEYHNIIKDTEKAIGESAKHEFQSETQMLLQIVAKSLYSDKEVFVRELVSNASDALEKLRYLCLSNNEVTQVAGDRSLEIHIGTDKQNRILTIQDTGVGMTREELIANLGTIARSGSKAFLEKLKEQNSSDTSKIIGQFGVGFYSAFMVADKVEVFTKSFARDAEGLCWISDGSGTFEISNADGVQPGTKIVIHLKPDSREFSDENTINRKYISDKDVLTYVVLHTFNKIYLLLIYSGIINKYSNFVGSPIFVNGKRTNTIQPLWMFDPKDVTSLQHAEFYRFIGNCIDSPRFVLHYSTDVPLSIKALLYFPEEKPGMFDLARDTTSGVSLYNRKILIKSKAENILPKWLRFVKGVVDSEDIPLNLSRELLQNSTLIGKLRNVLTARILKFLNERSTKQPEDYNEFYKTYGLFLKEGIVTSNDQSEKEDIGKLLRFESSATAPGELISLPQYCSRLAKDQKDIYYLSAPSRTLAEQSPYYESLKKRNIEVLFCYEPYDELVLMHLRQYKTNFLTSVEKEMRDDTEANKPENLGIINKDELDNLVNYMKKILDKKAYDIKMTNRLESHPCVVTVQDMASARHFIRMQSHQMNEEMRYSMLQPRFEINPNHPLIKKLCKLTTTDIELADRLIQQLFTGAMVGAGLIEDPRILLTPMNELLTLALQKY</sequence>
<dbReference type="Gene3D" id="3.30.565.10">
    <property type="entry name" value="Histidine kinase-like ATPase, C-terminal domain"/>
    <property type="match status" value="1"/>
</dbReference>
<dbReference type="Gene3D" id="3.40.50.11260">
    <property type="match status" value="1"/>
</dbReference>
<dbReference type="InterPro" id="IPR036890">
    <property type="entry name" value="HATPase_C_sf"/>
</dbReference>
<evidence type="ECO:0000256" key="8">
    <source>
        <dbReference type="PIRSR" id="PIRSR002583-1"/>
    </source>
</evidence>
<comment type="subcellular location">
    <subcellularLocation>
        <location evidence="1">Mitochondrion</location>
    </subcellularLocation>
</comment>
<keyword evidence="9" id="KW-0732">Signal</keyword>
<keyword evidence="7" id="KW-0143">Chaperone</keyword>
<feature type="binding site" evidence="8">
    <location>
        <position position="155"/>
    </location>
    <ligand>
        <name>ATP</name>
        <dbReference type="ChEBI" id="CHEBI:30616"/>
    </ligand>
</feature>
<dbReference type="GO" id="GO:0005524">
    <property type="term" value="F:ATP binding"/>
    <property type="evidence" value="ECO:0007669"/>
    <property type="project" value="UniProtKB-KW"/>
</dbReference>
<dbReference type="Proteomes" id="UP000667349">
    <property type="component" value="Unassembled WGS sequence"/>
</dbReference>
<dbReference type="InterPro" id="IPR001404">
    <property type="entry name" value="Hsp90_fam"/>
</dbReference>
<dbReference type="GO" id="GO:0016887">
    <property type="term" value="F:ATP hydrolysis activity"/>
    <property type="evidence" value="ECO:0007669"/>
    <property type="project" value="InterPro"/>
</dbReference>
<dbReference type="PIRSF" id="PIRSF002583">
    <property type="entry name" value="Hsp90"/>
    <property type="match status" value="1"/>
</dbReference>
<feature type="binding site" evidence="8">
    <location>
        <position position="203"/>
    </location>
    <ligand>
        <name>ATP</name>
        <dbReference type="ChEBI" id="CHEBI:30616"/>
    </ligand>
</feature>
<dbReference type="PANTHER" id="PTHR11528">
    <property type="entry name" value="HEAT SHOCK PROTEIN 90 FAMILY MEMBER"/>
    <property type="match status" value="1"/>
</dbReference>
<dbReference type="InterPro" id="IPR020575">
    <property type="entry name" value="Hsp90_N"/>
</dbReference>
<feature type="binding site" evidence="8">
    <location>
        <position position="208"/>
    </location>
    <ligand>
        <name>ATP</name>
        <dbReference type="ChEBI" id="CHEBI:30616"/>
    </ligand>
</feature>